<sequence length="216" mass="23880">MKIRRSCSEQGNVFPDIAAAFRRLGTLWRKHLEHELPDRQMQHRSRNVIGAVIAFLSLMLLAMCAGAAAVVMQFRSMKSEIAYLQREVLSLKERLTRIDQAERARQLEKANTERAKSGNNKSGDNKSGDMAQESALNLSADEIRLIRDYIKPAQSADPAGTPMNVGDPITGPTIPLPSPLTEKVPRLIGARFAIRNGAIIIVKRDSRRADAVLGPN</sequence>
<feature type="transmembrane region" description="Helical" evidence="2">
    <location>
        <begin position="48"/>
        <end position="72"/>
    </location>
</feature>
<evidence type="ECO:0000313" key="4">
    <source>
        <dbReference type="Proteomes" id="UP000231194"/>
    </source>
</evidence>
<proteinExistence type="predicted"/>
<keyword evidence="2" id="KW-1133">Transmembrane helix</keyword>
<accession>A0A2M8R215</accession>
<dbReference type="EMBL" id="PGVG01000031">
    <property type="protein sequence ID" value="PJG51840.1"/>
    <property type="molecule type" value="Genomic_DNA"/>
</dbReference>
<feature type="region of interest" description="Disordered" evidence="1">
    <location>
        <begin position="105"/>
        <end position="130"/>
    </location>
</feature>
<dbReference type="OrthoDB" id="8228505at2"/>
<dbReference type="AlphaFoldDB" id="A0A2M8R215"/>
<keyword evidence="2" id="KW-0472">Membrane</keyword>
<name>A0A2M8R215_9BRAD</name>
<gene>
    <name evidence="3" type="ORF">CVM73_28860</name>
</gene>
<protein>
    <submittedName>
        <fullName evidence="3">Uncharacterized protein</fullName>
    </submittedName>
</protein>
<reference evidence="3 4" key="1">
    <citation type="submission" date="2017-11" db="EMBL/GenBank/DDBJ databases">
        <title>Bradyrhizobium forestalis sp. nov., an efficient nitrogen-fixing bacterium isolated from nodules of forest legume species in the Amazon.</title>
        <authorList>
            <person name="Costa E.M."/>
            <person name="Guimaraes A."/>
            <person name="Carvalho T.S."/>
            <person name="Rodrigues T.L."/>
            <person name="Ribeiro P.R.A."/>
            <person name="Lebbe L."/>
            <person name="Willems A."/>
            <person name="Moreira F.M.S."/>
        </authorList>
    </citation>
    <scope>NUCLEOTIDE SEQUENCE [LARGE SCALE GENOMIC DNA]</scope>
    <source>
        <strain evidence="3 4">INPA54B</strain>
    </source>
</reference>
<feature type="compositionally biased region" description="Basic and acidic residues" evidence="1">
    <location>
        <begin position="105"/>
        <end position="116"/>
    </location>
</feature>
<evidence type="ECO:0000256" key="2">
    <source>
        <dbReference type="SAM" id="Phobius"/>
    </source>
</evidence>
<keyword evidence="2" id="KW-0812">Transmembrane</keyword>
<keyword evidence="4" id="KW-1185">Reference proteome</keyword>
<comment type="caution">
    <text evidence="3">The sequence shown here is derived from an EMBL/GenBank/DDBJ whole genome shotgun (WGS) entry which is preliminary data.</text>
</comment>
<organism evidence="3 4">
    <name type="scientific">Bradyrhizobium forestalis</name>
    <dbReference type="NCBI Taxonomy" id="1419263"/>
    <lineage>
        <taxon>Bacteria</taxon>
        <taxon>Pseudomonadati</taxon>
        <taxon>Pseudomonadota</taxon>
        <taxon>Alphaproteobacteria</taxon>
        <taxon>Hyphomicrobiales</taxon>
        <taxon>Nitrobacteraceae</taxon>
        <taxon>Bradyrhizobium</taxon>
    </lineage>
</organism>
<dbReference type="RefSeq" id="WP_100235162.1">
    <property type="nucleotide sequence ID" value="NZ_PGVG01000031.1"/>
</dbReference>
<dbReference type="Proteomes" id="UP000231194">
    <property type="component" value="Unassembled WGS sequence"/>
</dbReference>
<evidence type="ECO:0000256" key="1">
    <source>
        <dbReference type="SAM" id="MobiDB-lite"/>
    </source>
</evidence>
<evidence type="ECO:0000313" key="3">
    <source>
        <dbReference type="EMBL" id="PJG51840.1"/>
    </source>
</evidence>